<dbReference type="Pfam" id="PF00072">
    <property type="entry name" value="Response_reg"/>
    <property type="match status" value="1"/>
</dbReference>
<evidence type="ECO:0000259" key="18">
    <source>
        <dbReference type="PROSITE" id="PS50046"/>
    </source>
</evidence>
<evidence type="ECO:0000256" key="2">
    <source>
        <dbReference type="ARBA" id="ARBA00004236"/>
    </source>
</evidence>
<evidence type="ECO:0000256" key="16">
    <source>
        <dbReference type="ARBA" id="ARBA00023170"/>
    </source>
</evidence>
<comment type="subcellular location">
    <subcellularLocation>
        <location evidence="2">Cell membrane</location>
    </subcellularLocation>
</comment>
<evidence type="ECO:0000256" key="9">
    <source>
        <dbReference type="ARBA" id="ARBA00022679"/>
    </source>
</evidence>
<dbReference type="Proteomes" id="UP000175691">
    <property type="component" value="Unassembled WGS sequence"/>
</dbReference>
<dbReference type="InterPro" id="IPR003018">
    <property type="entry name" value="GAF"/>
</dbReference>
<keyword evidence="7 17" id="KW-0597">Phosphoprotein</keyword>
<evidence type="ECO:0000256" key="10">
    <source>
        <dbReference type="ARBA" id="ARBA00022741"/>
    </source>
</evidence>
<dbReference type="STRING" id="1656094.BFC18_02525"/>
<dbReference type="InterPro" id="IPR035965">
    <property type="entry name" value="PAS-like_dom_sf"/>
</dbReference>
<dbReference type="InterPro" id="IPR011006">
    <property type="entry name" value="CheY-like_superfamily"/>
</dbReference>
<sequence>MNIKNCEDEAIHLIESVQSFGYLLAIEPGTGLVRVMSANIGDIFSSPIVPNETLMSELVEMPDNSTDILTELYAKAEAAGRRHSYEWKFRNQIYHDGEWHQLVSSVIYASGVYLIIELEPSPVLTGSVSSKWTPTDTDIRPLLPSLFELNSVEAVADKIASAMRGFIDFDRVCVYKFDKDYCGEVIGEDCADDMVPFKGLRFPASDIPSQARALYVKNLVRCVYDTDEAPVPLLPALSDSERKPLDMSLSMVRGVSSVHLQYMRNMGIRASFSVSLIFENRLWGLIACHNREPKYVEQRSRLICESLCQVFTYQLHGKSVEVKRESLQKRQQNLNQAINALTTKGNPLEGLKDEQDLLLSTMRVCGIAVVTPNSHYLVGKTPSFETISHLFHEYSSDKSGPSKVTALTRISSDIIANFKLNGVRGLFISPVSSRHGYYTMWFREPVDKTVRWAGKLQTDSDKPKSLTPRDSFETYLQTVVDQSVDWTTDDKLLIEAFEQLFIPYALGMKNSLDSQVAKLEELDKAKDQFLASISHELRTPLNSIMGWTDLALMDTSNKERLVEALNVVKRAAGTQAALINDILDLSRIISGTMKLSTHTVPISEAIKDVTKQFEAGFGAKNIHLTSVFKDEHTTILADKVRIKQVIHNLLSNALKFTPKGGSVTISGARDHSNYKFFVRDTGKGIPEEQLNYVFERFYQGKVSHNKQGLGLGLSIVKSIVEMHGGSIWAMSDGEGLGTTFYVTLPIAPVATKRPEETQTNIVEGAAGSSDRLRGLRILVAEDEEDARRFIRLFLESHGAVVTLAKNGLVAWKLLNETPEAFNLVLSDIGMPELDGLGYIAKIRSSQREDIRNFDAVALTAYAYTADRVKALKAGFSNYVSKPVDAEELLTVLEMYKPE</sequence>
<evidence type="ECO:0000259" key="20">
    <source>
        <dbReference type="PROSITE" id="PS50110"/>
    </source>
</evidence>
<evidence type="ECO:0000256" key="7">
    <source>
        <dbReference type="ARBA" id="ARBA00022553"/>
    </source>
</evidence>
<dbReference type="PROSITE" id="PS50046">
    <property type="entry name" value="PHYTOCHROME_2"/>
    <property type="match status" value="1"/>
</dbReference>
<comment type="catalytic activity">
    <reaction evidence="1">
        <text>ATP + protein L-histidine = ADP + protein N-phospho-L-histidine.</text>
        <dbReference type="EC" id="2.7.13.3"/>
    </reaction>
</comment>
<dbReference type="CDD" id="cd00082">
    <property type="entry name" value="HisKA"/>
    <property type="match status" value="1"/>
</dbReference>
<feature type="domain" description="Histidine kinase" evidence="19">
    <location>
        <begin position="532"/>
        <end position="748"/>
    </location>
</feature>
<comment type="similarity">
    <text evidence="3">In the N-terminal section; belongs to the phytochrome family.</text>
</comment>
<evidence type="ECO:0000256" key="15">
    <source>
        <dbReference type="ARBA" id="ARBA00023136"/>
    </source>
</evidence>
<dbReference type="InterPro" id="IPR003661">
    <property type="entry name" value="HisK_dim/P_dom"/>
</dbReference>
<dbReference type="EC" id="2.7.13.3" evidence="4"/>
<dbReference type="InterPro" id="IPR005467">
    <property type="entry name" value="His_kinase_dom"/>
</dbReference>
<evidence type="ECO:0000256" key="11">
    <source>
        <dbReference type="ARBA" id="ARBA00022777"/>
    </source>
</evidence>
<evidence type="ECO:0000256" key="5">
    <source>
        <dbReference type="ARBA" id="ARBA00022475"/>
    </source>
</evidence>
<keyword evidence="14" id="KW-0902">Two-component regulatory system</keyword>
<organism evidence="21 22">
    <name type="scientific">Alteromonas confluentis</name>
    <dbReference type="NCBI Taxonomy" id="1656094"/>
    <lineage>
        <taxon>Bacteria</taxon>
        <taxon>Pseudomonadati</taxon>
        <taxon>Pseudomonadota</taxon>
        <taxon>Gammaproteobacteria</taxon>
        <taxon>Alteromonadales</taxon>
        <taxon>Alteromonadaceae</taxon>
        <taxon>Alteromonas/Salinimonas group</taxon>
        <taxon>Alteromonas</taxon>
    </lineage>
</organism>
<dbReference type="SUPFAM" id="SSF55781">
    <property type="entry name" value="GAF domain-like"/>
    <property type="match status" value="2"/>
</dbReference>
<keyword evidence="15" id="KW-0472">Membrane</keyword>
<dbReference type="InterPro" id="IPR001789">
    <property type="entry name" value="Sig_transdc_resp-reg_receiver"/>
</dbReference>
<keyword evidence="10" id="KW-0547">Nucleotide-binding</keyword>
<dbReference type="SUPFAM" id="SSF55785">
    <property type="entry name" value="PYP-like sensor domain (PAS domain)"/>
    <property type="match status" value="1"/>
</dbReference>
<gene>
    <name evidence="21" type="ORF">BFC18_02525</name>
</gene>
<dbReference type="InterPro" id="IPR004358">
    <property type="entry name" value="Sig_transdc_His_kin-like_C"/>
</dbReference>
<evidence type="ECO:0000256" key="12">
    <source>
        <dbReference type="ARBA" id="ARBA00022840"/>
    </source>
</evidence>
<dbReference type="PROSITE" id="PS50109">
    <property type="entry name" value="HIS_KIN"/>
    <property type="match status" value="1"/>
</dbReference>
<dbReference type="RefSeq" id="WP_070123370.1">
    <property type="nucleotide sequence ID" value="NZ_MDHN01000004.1"/>
</dbReference>
<dbReference type="GO" id="GO:0005886">
    <property type="term" value="C:plasma membrane"/>
    <property type="evidence" value="ECO:0007669"/>
    <property type="project" value="UniProtKB-SubCell"/>
</dbReference>
<keyword evidence="22" id="KW-1185">Reference proteome</keyword>
<dbReference type="GO" id="GO:0009927">
    <property type="term" value="F:histidine phosphotransfer kinase activity"/>
    <property type="evidence" value="ECO:0007669"/>
    <property type="project" value="TreeGrafter"/>
</dbReference>
<dbReference type="Pfam" id="PF00360">
    <property type="entry name" value="PHY"/>
    <property type="match status" value="1"/>
</dbReference>
<dbReference type="CDD" id="cd00075">
    <property type="entry name" value="HATPase"/>
    <property type="match status" value="1"/>
</dbReference>
<keyword evidence="12" id="KW-0067">ATP-binding</keyword>
<dbReference type="GO" id="GO:0009881">
    <property type="term" value="F:photoreceptor activity"/>
    <property type="evidence" value="ECO:0007669"/>
    <property type="project" value="UniProtKB-KW"/>
</dbReference>
<dbReference type="SMART" id="SM00387">
    <property type="entry name" value="HATPase_c"/>
    <property type="match status" value="1"/>
</dbReference>
<dbReference type="SUPFAM" id="SSF52172">
    <property type="entry name" value="CheY-like"/>
    <property type="match status" value="1"/>
</dbReference>
<dbReference type="SMART" id="SM00388">
    <property type="entry name" value="HisKA"/>
    <property type="match status" value="1"/>
</dbReference>
<dbReference type="Gene3D" id="3.30.450.40">
    <property type="match status" value="1"/>
</dbReference>
<evidence type="ECO:0000313" key="22">
    <source>
        <dbReference type="Proteomes" id="UP000175691"/>
    </source>
</evidence>
<evidence type="ECO:0000256" key="4">
    <source>
        <dbReference type="ARBA" id="ARBA00012438"/>
    </source>
</evidence>
<evidence type="ECO:0000313" key="21">
    <source>
        <dbReference type="EMBL" id="OFC72457.1"/>
    </source>
</evidence>
<name>A0A1E7ZG20_9ALTE</name>
<dbReference type="Gene3D" id="1.10.287.130">
    <property type="match status" value="1"/>
</dbReference>
<protein>
    <recommendedName>
        <fullName evidence="4">histidine kinase</fullName>
        <ecNumber evidence="4">2.7.13.3</ecNumber>
    </recommendedName>
</protein>
<reference evidence="21 22" key="1">
    <citation type="submission" date="2016-08" db="EMBL/GenBank/DDBJ databases">
        <authorList>
            <person name="Seilhamer J.J."/>
        </authorList>
    </citation>
    <scope>NUCLEOTIDE SEQUENCE [LARGE SCALE GENOMIC DNA]</scope>
    <source>
        <strain evidence="21 22">KCTC 42603</strain>
    </source>
</reference>
<evidence type="ECO:0000256" key="3">
    <source>
        <dbReference type="ARBA" id="ARBA00006402"/>
    </source>
</evidence>
<dbReference type="FunFam" id="3.30.565.10:FF:000023">
    <property type="entry name" value="PAS domain-containing sensor histidine kinase"/>
    <property type="match status" value="1"/>
</dbReference>
<dbReference type="InterPro" id="IPR036890">
    <property type="entry name" value="HATPase_C_sf"/>
</dbReference>
<keyword evidence="11 21" id="KW-0418">Kinase</keyword>
<dbReference type="InterPro" id="IPR003594">
    <property type="entry name" value="HATPase_dom"/>
</dbReference>
<dbReference type="GO" id="GO:0009584">
    <property type="term" value="P:detection of visible light"/>
    <property type="evidence" value="ECO:0007669"/>
    <property type="project" value="InterPro"/>
</dbReference>
<dbReference type="InterPro" id="IPR016132">
    <property type="entry name" value="Phyto_chromo_attachment"/>
</dbReference>
<dbReference type="Pfam" id="PF08446">
    <property type="entry name" value="PAS_2"/>
    <property type="match status" value="1"/>
</dbReference>
<dbReference type="InterPro" id="IPR013654">
    <property type="entry name" value="PAS_2"/>
</dbReference>
<keyword evidence="9" id="KW-0808">Transferase</keyword>
<feature type="domain" description="Response regulatory" evidence="20">
    <location>
        <begin position="776"/>
        <end position="896"/>
    </location>
</feature>
<feature type="modified residue" description="4-aspartylphosphate" evidence="17">
    <location>
        <position position="827"/>
    </location>
</feature>
<keyword evidence="8" id="KW-0716">Sensory transduction</keyword>
<evidence type="ECO:0000256" key="13">
    <source>
        <dbReference type="ARBA" id="ARBA00022991"/>
    </source>
</evidence>
<accession>A0A1E7ZG20</accession>
<dbReference type="SUPFAM" id="SSF47384">
    <property type="entry name" value="Homodimeric domain of signal transducing histidine kinase"/>
    <property type="match status" value="1"/>
</dbReference>
<dbReference type="Pfam" id="PF01590">
    <property type="entry name" value="GAF"/>
    <property type="match status" value="1"/>
</dbReference>
<dbReference type="Gene3D" id="3.40.50.2300">
    <property type="match status" value="1"/>
</dbReference>
<proteinExistence type="inferred from homology"/>
<keyword evidence="13" id="KW-0157">Chromophore</keyword>
<evidence type="ECO:0000256" key="17">
    <source>
        <dbReference type="PROSITE-ProRule" id="PRU00169"/>
    </source>
</evidence>
<dbReference type="PROSITE" id="PS50110">
    <property type="entry name" value="RESPONSE_REGULATORY"/>
    <property type="match status" value="1"/>
</dbReference>
<dbReference type="SMART" id="SM00448">
    <property type="entry name" value="REC"/>
    <property type="match status" value="1"/>
</dbReference>
<evidence type="ECO:0000259" key="19">
    <source>
        <dbReference type="PROSITE" id="PS50109"/>
    </source>
</evidence>
<dbReference type="GO" id="GO:0000155">
    <property type="term" value="F:phosphorelay sensor kinase activity"/>
    <property type="evidence" value="ECO:0007669"/>
    <property type="project" value="InterPro"/>
</dbReference>
<keyword evidence="5" id="KW-1003">Cell membrane</keyword>
<dbReference type="InterPro" id="IPR043150">
    <property type="entry name" value="Phytochrome_PHY_sf"/>
</dbReference>
<evidence type="ECO:0000256" key="1">
    <source>
        <dbReference type="ARBA" id="ARBA00000085"/>
    </source>
</evidence>
<evidence type="ECO:0000256" key="14">
    <source>
        <dbReference type="ARBA" id="ARBA00023012"/>
    </source>
</evidence>
<dbReference type="GO" id="GO:0006355">
    <property type="term" value="P:regulation of DNA-templated transcription"/>
    <property type="evidence" value="ECO:0007669"/>
    <property type="project" value="InterPro"/>
</dbReference>
<dbReference type="Pfam" id="PF00512">
    <property type="entry name" value="HisKA"/>
    <property type="match status" value="1"/>
</dbReference>
<dbReference type="PANTHER" id="PTHR43047">
    <property type="entry name" value="TWO-COMPONENT HISTIDINE PROTEIN KINASE"/>
    <property type="match status" value="1"/>
</dbReference>
<evidence type="ECO:0000256" key="6">
    <source>
        <dbReference type="ARBA" id="ARBA00022543"/>
    </source>
</evidence>
<dbReference type="InterPro" id="IPR036097">
    <property type="entry name" value="HisK_dim/P_sf"/>
</dbReference>
<dbReference type="EMBL" id="MDHN01000004">
    <property type="protein sequence ID" value="OFC72457.1"/>
    <property type="molecule type" value="Genomic_DNA"/>
</dbReference>
<comment type="caution">
    <text evidence="21">The sequence shown here is derived from an EMBL/GenBank/DDBJ whole genome shotgun (WGS) entry which is preliminary data.</text>
</comment>
<dbReference type="PRINTS" id="PR00344">
    <property type="entry name" value="BCTRLSENSOR"/>
</dbReference>
<dbReference type="Gene3D" id="3.30.450.20">
    <property type="entry name" value="PAS domain"/>
    <property type="match status" value="1"/>
</dbReference>
<dbReference type="Gene3D" id="3.30.450.270">
    <property type="match status" value="1"/>
</dbReference>
<dbReference type="PANTHER" id="PTHR43047:SF72">
    <property type="entry name" value="OSMOSENSING HISTIDINE PROTEIN KINASE SLN1"/>
    <property type="match status" value="1"/>
</dbReference>
<dbReference type="AlphaFoldDB" id="A0A1E7ZG20"/>
<dbReference type="OrthoDB" id="9808408at2"/>
<keyword evidence="6" id="KW-0600">Photoreceptor protein</keyword>
<dbReference type="InterPro" id="IPR029016">
    <property type="entry name" value="GAF-like_dom_sf"/>
</dbReference>
<dbReference type="Gene3D" id="3.30.565.10">
    <property type="entry name" value="Histidine kinase-like ATPase, C-terminal domain"/>
    <property type="match status" value="1"/>
</dbReference>
<evidence type="ECO:0000256" key="8">
    <source>
        <dbReference type="ARBA" id="ARBA00022606"/>
    </source>
</evidence>
<dbReference type="InterPro" id="IPR013515">
    <property type="entry name" value="Phytochrome_cen-reg"/>
</dbReference>
<keyword evidence="16" id="KW-0675">Receptor</keyword>
<feature type="domain" description="Phytochrome chromophore attachment site" evidence="18">
    <location>
        <begin position="151"/>
        <end position="309"/>
    </location>
</feature>
<dbReference type="Pfam" id="PF02518">
    <property type="entry name" value="HATPase_c"/>
    <property type="match status" value="1"/>
</dbReference>
<dbReference type="SUPFAM" id="SSF55874">
    <property type="entry name" value="ATPase domain of HSP90 chaperone/DNA topoisomerase II/histidine kinase"/>
    <property type="match status" value="1"/>
</dbReference>
<dbReference type="GO" id="GO:0005524">
    <property type="term" value="F:ATP binding"/>
    <property type="evidence" value="ECO:0007669"/>
    <property type="project" value="UniProtKB-KW"/>
</dbReference>